<evidence type="ECO:0000256" key="4">
    <source>
        <dbReference type="ARBA" id="ARBA00022723"/>
    </source>
</evidence>
<dbReference type="InterPro" id="IPR023091">
    <property type="entry name" value="MetalPrtase_cat_dom_sf_prd"/>
</dbReference>
<keyword evidence="3 8" id="KW-0540">Nuclease</keyword>
<protein>
    <recommendedName>
        <fullName evidence="8">Endoribonuclease YbeY</fullName>
        <ecNumber evidence="8">3.1.-.-</ecNumber>
    </recommendedName>
</protein>
<keyword evidence="7 8" id="KW-0862">Zinc</keyword>
<keyword evidence="5 8" id="KW-0255">Endonuclease</keyword>
<keyword evidence="6 8" id="KW-0378">Hydrolase</keyword>
<sequence>MALELALDLQFAVNPGNLPSETEFETWVRVALGDTLDEAELTIRIVDAAESQQLNRDYRGKDKPTNVLSFPFEAPPGMELPLLGDLVICASVVENEALEQQKALEAHWAHMVVHGCLHLLGYDHIEDAEAEEMEALETTLLTGLGYPDPYKEQ</sequence>
<evidence type="ECO:0000256" key="5">
    <source>
        <dbReference type="ARBA" id="ARBA00022759"/>
    </source>
</evidence>
<evidence type="ECO:0000256" key="1">
    <source>
        <dbReference type="ARBA" id="ARBA00010875"/>
    </source>
</evidence>
<dbReference type="HAMAP" id="MF_00009">
    <property type="entry name" value="Endoribonucl_YbeY"/>
    <property type="match status" value="1"/>
</dbReference>
<evidence type="ECO:0000256" key="8">
    <source>
        <dbReference type="HAMAP-Rule" id="MF_00009"/>
    </source>
</evidence>
<dbReference type="EC" id="3.1.-.-" evidence="8"/>
<dbReference type="PROSITE" id="PS01306">
    <property type="entry name" value="UPF0054"/>
    <property type="match status" value="1"/>
</dbReference>
<name>A0ABX7G0Q0_9GAMM</name>
<dbReference type="PANTHER" id="PTHR46986:SF1">
    <property type="entry name" value="ENDORIBONUCLEASE YBEY, CHLOROPLASTIC"/>
    <property type="match status" value="1"/>
</dbReference>
<evidence type="ECO:0000256" key="3">
    <source>
        <dbReference type="ARBA" id="ARBA00022722"/>
    </source>
</evidence>
<dbReference type="Pfam" id="PF02130">
    <property type="entry name" value="YbeY"/>
    <property type="match status" value="1"/>
</dbReference>
<keyword evidence="10" id="KW-1185">Reference proteome</keyword>
<dbReference type="RefSeq" id="WP_203324560.1">
    <property type="nucleotide sequence ID" value="NZ_CP069213.1"/>
</dbReference>
<comment type="cofactor">
    <cofactor evidence="8">
        <name>Zn(2+)</name>
        <dbReference type="ChEBI" id="CHEBI:29105"/>
    </cofactor>
    <text evidence="8">Binds 1 zinc ion.</text>
</comment>
<comment type="similarity">
    <text evidence="1 8">Belongs to the endoribonuclease YbeY family.</text>
</comment>
<feature type="binding site" evidence="8">
    <location>
        <position position="118"/>
    </location>
    <ligand>
        <name>Zn(2+)</name>
        <dbReference type="ChEBI" id="CHEBI:29105"/>
        <note>catalytic</note>
    </ligand>
</feature>
<comment type="function">
    <text evidence="8">Single strand-specific metallo-endoribonuclease involved in late-stage 70S ribosome quality control and in maturation of the 3' terminus of the 16S rRNA.</text>
</comment>
<keyword evidence="2 8" id="KW-0690">Ribosome biogenesis</keyword>
<dbReference type="SUPFAM" id="SSF55486">
    <property type="entry name" value="Metalloproteases ('zincins'), catalytic domain"/>
    <property type="match status" value="1"/>
</dbReference>
<proteinExistence type="inferred from homology"/>
<evidence type="ECO:0000256" key="6">
    <source>
        <dbReference type="ARBA" id="ARBA00022801"/>
    </source>
</evidence>
<dbReference type="InterPro" id="IPR002036">
    <property type="entry name" value="YbeY"/>
</dbReference>
<comment type="subcellular location">
    <subcellularLocation>
        <location evidence="8">Cytoplasm</location>
    </subcellularLocation>
</comment>
<keyword evidence="8" id="KW-0963">Cytoplasm</keyword>
<dbReference type="EMBL" id="CP069213">
    <property type="protein sequence ID" value="QRH00859.1"/>
    <property type="molecule type" value="Genomic_DNA"/>
</dbReference>
<evidence type="ECO:0000256" key="7">
    <source>
        <dbReference type="ARBA" id="ARBA00022833"/>
    </source>
</evidence>
<accession>A0ABX7G0Q0</accession>
<dbReference type="InterPro" id="IPR020549">
    <property type="entry name" value="YbeY_CS"/>
</dbReference>
<keyword evidence="8" id="KW-0698">rRNA processing</keyword>
<dbReference type="NCBIfam" id="TIGR00043">
    <property type="entry name" value="rRNA maturation RNase YbeY"/>
    <property type="match status" value="1"/>
</dbReference>
<feature type="binding site" evidence="8">
    <location>
        <position position="124"/>
    </location>
    <ligand>
        <name>Zn(2+)</name>
        <dbReference type="ChEBI" id="CHEBI:29105"/>
        <note>catalytic</note>
    </ligand>
</feature>
<evidence type="ECO:0000313" key="9">
    <source>
        <dbReference type="EMBL" id="QRH00859.1"/>
    </source>
</evidence>
<organism evidence="9 10">
    <name type="scientific">Shewanella litorisediminis</name>
    <dbReference type="NCBI Taxonomy" id="1173586"/>
    <lineage>
        <taxon>Bacteria</taxon>
        <taxon>Pseudomonadati</taxon>
        <taxon>Pseudomonadota</taxon>
        <taxon>Gammaproteobacteria</taxon>
        <taxon>Alteromonadales</taxon>
        <taxon>Shewanellaceae</taxon>
        <taxon>Shewanella</taxon>
    </lineage>
</organism>
<feature type="binding site" evidence="8">
    <location>
        <position position="114"/>
    </location>
    <ligand>
        <name>Zn(2+)</name>
        <dbReference type="ChEBI" id="CHEBI:29105"/>
        <note>catalytic</note>
    </ligand>
</feature>
<keyword evidence="4 8" id="KW-0479">Metal-binding</keyword>
<gene>
    <name evidence="8 9" type="primary">ybeY</name>
    <name evidence="9" type="ORF">JQC75_13395</name>
</gene>
<evidence type="ECO:0000313" key="10">
    <source>
        <dbReference type="Proteomes" id="UP000596252"/>
    </source>
</evidence>
<evidence type="ECO:0000256" key="2">
    <source>
        <dbReference type="ARBA" id="ARBA00022517"/>
    </source>
</evidence>
<dbReference type="Proteomes" id="UP000596252">
    <property type="component" value="Chromosome"/>
</dbReference>
<dbReference type="PANTHER" id="PTHR46986">
    <property type="entry name" value="ENDORIBONUCLEASE YBEY, CHLOROPLASTIC"/>
    <property type="match status" value="1"/>
</dbReference>
<dbReference type="Gene3D" id="3.40.390.30">
    <property type="entry name" value="Metalloproteases ('zincins'), catalytic domain"/>
    <property type="match status" value="1"/>
</dbReference>
<reference evidence="9 10" key="1">
    <citation type="journal article" date="2012" name="Antonie Van Leeuwenhoek">
        <title>Shewanella litorisediminis sp. nov., a gammaproteobacterium isolated from a tidal flat sediment.</title>
        <authorList>
            <person name="Lee M.H."/>
            <person name="Yoon J.H."/>
        </authorList>
    </citation>
    <scope>NUCLEOTIDE SEQUENCE [LARGE SCALE GENOMIC DNA]</scope>
    <source>
        <strain evidence="9 10">SMK1-12</strain>
    </source>
</reference>